<evidence type="ECO:0000256" key="2">
    <source>
        <dbReference type="PROSITE-ProRule" id="PRU00708"/>
    </source>
</evidence>
<keyword evidence="5" id="KW-1185">Reference proteome</keyword>
<feature type="repeat" description="PPR" evidence="2">
    <location>
        <begin position="251"/>
        <end position="285"/>
    </location>
</feature>
<dbReference type="Gene3D" id="1.25.40.10">
    <property type="entry name" value="Tetratricopeptide repeat domain"/>
    <property type="match status" value="4"/>
</dbReference>
<dbReference type="PROSITE" id="PS51375">
    <property type="entry name" value="PPR"/>
    <property type="match status" value="6"/>
</dbReference>
<evidence type="ECO:0000256" key="3">
    <source>
        <dbReference type="SAM" id="MobiDB-lite"/>
    </source>
</evidence>
<feature type="repeat" description="PPR" evidence="2">
    <location>
        <begin position="97"/>
        <end position="131"/>
    </location>
</feature>
<name>A0ABN9SW59_9DINO</name>
<feature type="repeat" description="PPR" evidence="2">
    <location>
        <begin position="27"/>
        <end position="61"/>
    </location>
</feature>
<accession>A0ABN9SW59</accession>
<feature type="repeat" description="PPR" evidence="2">
    <location>
        <begin position="62"/>
        <end position="96"/>
    </location>
</feature>
<sequence length="439" mass="47872">MDHAHAKRWQQALEVLTEMRRLSITPNVACFTALISACDKGKQPEKALELFDTMQREGVEPTVVTYNALISACSNGQMPEMAMEKCAEMQERGLTPNVVTYTSLIRACGQSHHPQRAWDIFDAMKEAGETPNVITFSSLIQAAEKCQDPEKGLRIFAEMEEAGIAPSLFAYNNLKSCWRSQPLYRALQAIRTMENEGKPPSNAARWAVRSACDQGKLEREPQPSTTAAHNAPAPDCLTELSEMPLEGPKPDGVAYAAVIGSCEKSRQPEKALRLFQKMLDEGVLPDIMVFNCALRCCEQLGDAGKATEVFEKMSEKQVNPDVDTYATLISVGGNGCTIAMDYFKEMQGRGLTPTCHAYNTAISACSHLKRRNGKNGVCIGLALDLFRSMKERRTSCPTPARTAPSSPPARGGSGPCVPRSCSGRWRPAGSSPTSSPTTV</sequence>
<dbReference type="PANTHER" id="PTHR47447">
    <property type="entry name" value="OS03G0856100 PROTEIN"/>
    <property type="match status" value="1"/>
</dbReference>
<keyword evidence="1" id="KW-0677">Repeat</keyword>
<feature type="compositionally biased region" description="Low complexity" evidence="3">
    <location>
        <begin position="430"/>
        <end position="439"/>
    </location>
</feature>
<evidence type="ECO:0000256" key="1">
    <source>
        <dbReference type="ARBA" id="ARBA00022737"/>
    </source>
</evidence>
<dbReference type="Pfam" id="PF13812">
    <property type="entry name" value="PPR_3"/>
    <property type="match status" value="3"/>
</dbReference>
<feature type="repeat" description="PPR" evidence="2">
    <location>
        <begin position="132"/>
        <end position="166"/>
    </location>
</feature>
<dbReference type="Proteomes" id="UP001189429">
    <property type="component" value="Unassembled WGS sequence"/>
</dbReference>
<dbReference type="InterPro" id="IPR002885">
    <property type="entry name" value="PPR_rpt"/>
</dbReference>
<reference evidence="4" key="1">
    <citation type="submission" date="2023-10" db="EMBL/GenBank/DDBJ databases">
        <authorList>
            <person name="Chen Y."/>
            <person name="Shah S."/>
            <person name="Dougan E. K."/>
            <person name="Thang M."/>
            <person name="Chan C."/>
        </authorList>
    </citation>
    <scope>NUCLEOTIDE SEQUENCE [LARGE SCALE GENOMIC DNA]</scope>
</reference>
<evidence type="ECO:0000313" key="4">
    <source>
        <dbReference type="EMBL" id="CAK0836495.1"/>
    </source>
</evidence>
<protein>
    <recommendedName>
        <fullName evidence="6">Pentacotripeptide-repeat region of PRORP domain-containing protein</fullName>
    </recommendedName>
</protein>
<feature type="region of interest" description="Disordered" evidence="3">
    <location>
        <begin position="393"/>
        <end position="439"/>
    </location>
</feature>
<organism evidence="4 5">
    <name type="scientific">Prorocentrum cordatum</name>
    <dbReference type="NCBI Taxonomy" id="2364126"/>
    <lineage>
        <taxon>Eukaryota</taxon>
        <taxon>Sar</taxon>
        <taxon>Alveolata</taxon>
        <taxon>Dinophyceae</taxon>
        <taxon>Prorocentrales</taxon>
        <taxon>Prorocentraceae</taxon>
        <taxon>Prorocentrum</taxon>
    </lineage>
</organism>
<evidence type="ECO:0008006" key="6">
    <source>
        <dbReference type="Google" id="ProtNLM"/>
    </source>
</evidence>
<proteinExistence type="predicted"/>
<dbReference type="PANTHER" id="PTHR47447:SF17">
    <property type="entry name" value="OS12G0638900 PROTEIN"/>
    <property type="match status" value="1"/>
</dbReference>
<dbReference type="InterPro" id="IPR011990">
    <property type="entry name" value="TPR-like_helical_dom_sf"/>
</dbReference>
<gene>
    <name evidence="4" type="ORF">PCOR1329_LOCUS32963</name>
</gene>
<comment type="caution">
    <text evidence="4">The sequence shown here is derived from an EMBL/GenBank/DDBJ whole genome shotgun (WGS) entry which is preliminary data.</text>
</comment>
<dbReference type="EMBL" id="CAUYUJ010013614">
    <property type="protein sequence ID" value="CAK0836495.1"/>
    <property type="molecule type" value="Genomic_DNA"/>
</dbReference>
<feature type="repeat" description="PPR" evidence="2">
    <location>
        <begin position="286"/>
        <end position="320"/>
    </location>
</feature>
<evidence type="ECO:0000313" key="5">
    <source>
        <dbReference type="Proteomes" id="UP001189429"/>
    </source>
</evidence>
<feature type="region of interest" description="Disordered" evidence="3">
    <location>
        <begin position="214"/>
        <end position="234"/>
    </location>
</feature>
<dbReference type="NCBIfam" id="TIGR00756">
    <property type="entry name" value="PPR"/>
    <property type="match status" value="6"/>
</dbReference>
<feature type="compositionally biased region" description="Low complexity" evidence="3">
    <location>
        <begin position="395"/>
        <end position="410"/>
    </location>
</feature>